<reference evidence="3" key="1">
    <citation type="journal article" date="2019" name="Int. J. Syst. Evol. Microbiol.">
        <title>The Global Catalogue of Microorganisms (GCM) 10K type strain sequencing project: providing services to taxonomists for standard genome sequencing and annotation.</title>
        <authorList>
            <consortium name="The Broad Institute Genomics Platform"/>
            <consortium name="The Broad Institute Genome Sequencing Center for Infectious Disease"/>
            <person name="Wu L."/>
            <person name="Ma J."/>
        </authorList>
    </citation>
    <scope>NUCLEOTIDE SEQUENCE [LARGE SCALE GENOMIC DNA]</scope>
    <source>
        <strain evidence="3">NBRC 103166</strain>
    </source>
</reference>
<dbReference type="EMBL" id="BSPQ01000002">
    <property type="protein sequence ID" value="GLS90176.1"/>
    <property type="molecule type" value="Genomic_DNA"/>
</dbReference>
<evidence type="ECO:0000313" key="3">
    <source>
        <dbReference type="Proteomes" id="UP001157353"/>
    </source>
</evidence>
<proteinExistence type="predicted"/>
<keyword evidence="3" id="KW-1185">Reference proteome</keyword>
<name>A0ABQ6DYD6_9GAMM</name>
<gene>
    <name evidence="2" type="ORF">GCM10007916_12430</name>
</gene>
<organism evidence="2 3">
    <name type="scientific">Psychromonas marina</name>
    <dbReference type="NCBI Taxonomy" id="88364"/>
    <lineage>
        <taxon>Bacteria</taxon>
        <taxon>Pseudomonadati</taxon>
        <taxon>Pseudomonadota</taxon>
        <taxon>Gammaproteobacteria</taxon>
        <taxon>Alteromonadales</taxon>
        <taxon>Psychromonadaceae</taxon>
        <taxon>Psychromonas</taxon>
    </lineage>
</organism>
<sequence>MRKIEEIKQIYHKIKNSIVKRGKYILKNIKTMKVFGSALLIFGCFIIVLVLGVDFTSEDKNKVESNTAQHRVYESIGELGGFSKGEGVTANIINEVNDNIDNPDLDVIINCYTNSSVTAFRDYLRAVNFSKGQFCKVQQNLEVTSTTNQINNERCIAPASIILSADELEKLDRQYTGDLTADLASCKI</sequence>
<evidence type="ECO:0000313" key="2">
    <source>
        <dbReference type="EMBL" id="GLS90176.1"/>
    </source>
</evidence>
<accession>A0ABQ6DYD6</accession>
<evidence type="ECO:0000256" key="1">
    <source>
        <dbReference type="SAM" id="Phobius"/>
    </source>
</evidence>
<dbReference type="Proteomes" id="UP001157353">
    <property type="component" value="Unassembled WGS sequence"/>
</dbReference>
<protein>
    <submittedName>
        <fullName evidence="2">Uncharacterized protein</fullName>
    </submittedName>
</protein>
<comment type="caution">
    <text evidence="2">The sequence shown here is derived from an EMBL/GenBank/DDBJ whole genome shotgun (WGS) entry which is preliminary data.</text>
</comment>
<feature type="transmembrane region" description="Helical" evidence="1">
    <location>
        <begin position="34"/>
        <end position="53"/>
    </location>
</feature>
<keyword evidence="1" id="KW-0472">Membrane</keyword>
<keyword evidence="1" id="KW-1133">Transmembrane helix</keyword>
<keyword evidence="1" id="KW-0812">Transmembrane</keyword>